<dbReference type="EMBL" id="CAJFDI010000002">
    <property type="protein sequence ID" value="CAD5218063.1"/>
    <property type="molecule type" value="Genomic_DNA"/>
</dbReference>
<dbReference type="OrthoDB" id="10055367at2759"/>
<evidence type="ECO:0000256" key="12">
    <source>
        <dbReference type="ARBA" id="ARBA00023319"/>
    </source>
</evidence>
<dbReference type="SUPFAM" id="SSF57196">
    <property type="entry name" value="EGF/Laminin"/>
    <property type="match status" value="4"/>
</dbReference>
<dbReference type="Proteomes" id="UP000582659">
    <property type="component" value="Unassembled WGS sequence"/>
</dbReference>
<feature type="domain" description="Ig-like" evidence="16">
    <location>
        <begin position="1121"/>
        <end position="1208"/>
    </location>
</feature>
<keyword evidence="8" id="KW-0472">Membrane</keyword>
<feature type="domain" description="Ig-like" evidence="16">
    <location>
        <begin position="1209"/>
        <end position="1308"/>
    </location>
</feature>
<keyword evidence="9 13" id="KW-1015">Disulfide bond</keyword>
<dbReference type="Pfam" id="PF13927">
    <property type="entry name" value="Ig_3"/>
    <property type="match status" value="4"/>
</dbReference>
<dbReference type="Pfam" id="PF07679">
    <property type="entry name" value="I-set"/>
    <property type="match status" value="3"/>
</dbReference>
<keyword evidence="5" id="KW-0732">Signal</keyword>
<keyword evidence="3" id="KW-0964">Secreted</keyword>
<evidence type="ECO:0000256" key="7">
    <source>
        <dbReference type="ARBA" id="ARBA00022869"/>
    </source>
</evidence>
<feature type="disulfide bond" evidence="13">
    <location>
        <begin position="491"/>
        <end position="500"/>
    </location>
</feature>
<dbReference type="PROSITE" id="PS50835">
    <property type="entry name" value="IG_LIKE"/>
    <property type="match status" value="12"/>
</dbReference>
<dbReference type="InterPro" id="IPR007110">
    <property type="entry name" value="Ig-like_dom"/>
</dbReference>
<gene>
    <name evidence="18" type="ORF">BXYJ_LOCUS5456</name>
</gene>
<dbReference type="PANTHER" id="PTHR11640:SF31">
    <property type="entry name" value="IRREGULAR CHIASM C-ROUGHEST PROTEIN-RELATED"/>
    <property type="match status" value="1"/>
</dbReference>
<dbReference type="GO" id="GO:0005911">
    <property type="term" value="C:cell-cell junction"/>
    <property type="evidence" value="ECO:0007669"/>
    <property type="project" value="TreeGrafter"/>
</dbReference>
<dbReference type="SUPFAM" id="SSF48726">
    <property type="entry name" value="Immunoglobulin"/>
    <property type="match status" value="11"/>
</dbReference>
<dbReference type="InterPro" id="IPR056863">
    <property type="entry name" value="LMN_ATRN_NET-like_EGF"/>
</dbReference>
<feature type="region of interest" description="Disordered" evidence="14">
    <location>
        <begin position="1685"/>
        <end position="1721"/>
    </location>
</feature>
<evidence type="ECO:0000256" key="1">
    <source>
        <dbReference type="ARBA" id="ARBA00004302"/>
    </source>
</evidence>
<dbReference type="PANTHER" id="PTHR11640">
    <property type="entry name" value="NEPHRIN"/>
    <property type="match status" value="1"/>
</dbReference>
<evidence type="ECO:0000256" key="2">
    <source>
        <dbReference type="ARBA" id="ARBA00004479"/>
    </source>
</evidence>
<feature type="domain" description="Ig-like" evidence="16">
    <location>
        <begin position="1504"/>
        <end position="1580"/>
    </location>
</feature>
<feature type="domain" description="Ig-like" evidence="16">
    <location>
        <begin position="645"/>
        <end position="724"/>
    </location>
</feature>
<dbReference type="SMART" id="SM00409">
    <property type="entry name" value="IG"/>
    <property type="match status" value="12"/>
</dbReference>
<evidence type="ECO:0000256" key="4">
    <source>
        <dbReference type="ARBA" id="ARBA00022530"/>
    </source>
</evidence>
<dbReference type="Pfam" id="PF00052">
    <property type="entry name" value="Laminin_B"/>
    <property type="match status" value="1"/>
</dbReference>
<feature type="domain" description="Laminin EGF-like" evidence="15">
    <location>
        <begin position="470"/>
        <end position="520"/>
    </location>
</feature>
<keyword evidence="11 13" id="KW-0424">Laminin EGF-like domain</keyword>
<feature type="compositionally biased region" description="Basic residues" evidence="14">
    <location>
        <begin position="1685"/>
        <end position="1706"/>
    </location>
</feature>
<dbReference type="InterPro" id="IPR002049">
    <property type="entry name" value="LE_dom"/>
</dbReference>
<evidence type="ECO:0000256" key="13">
    <source>
        <dbReference type="PROSITE-ProRule" id="PRU00460"/>
    </source>
</evidence>
<dbReference type="SMART" id="SM00180">
    <property type="entry name" value="EGF_Lam"/>
    <property type="match status" value="5"/>
</dbReference>
<dbReference type="SMART" id="SM00181">
    <property type="entry name" value="EGF"/>
    <property type="match status" value="3"/>
</dbReference>
<dbReference type="FunFam" id="2.10.25.10:FF:000106">
    <property type="entry name" value="Heparan sulfate proteoglycan 2"/>
    <property type="match status" value="1"/>
</dbReference>
<dbReference type="Pfam" id="PF00053">
    <property type="entry name" value="EGF_laminin"/>
    <property type="match status" value="4"/>
</dbReference>
<evidence type="ECO:0000256" key="3">
    <source>
        <dbReference type="ARBA" id="ARBA00022525"/>
    </source>
</evidence>
<accession>A0A811KQL6</accession>
<dbReference type="GO" id="GO:0005604">
    <property type="term" value="C:basement membrane"/>
    <property type="evidence" value="ECO:0007669"/>
    <property type="project" value="UniProtKB-SubCell"/>
</dbReference>
<dbReference type="CDD" id="cd00096">
    <property type="entry name" value="Ig"/>
    <property type="match status" value="2"/>
</dbReference>
<feature type="domain" description="Ig-like" evidence="16">
    <location>
        <begin position="535"/>
        <end position="628"/>
    </location>
</feature>
<organism evidence="18 19">
    <name type="scientific">Bursaphelenchus xylophilus</name>
    <name type="common">Pinewood nematode worm</name>
    <name type="synonym">Aphelenchoides xylophilus</name>
    <dbReference type="NCBI Taxonomy" id="6326"/>
    <lineage>
        <taxon>Eukaryota</taxon>
        <taxon>Metazoa</taxon>
        <taxon>Ecdysozoa</taxon>
        <taxon>Nematoda</taxon>
        <taxon>Chromadorea</taxon>
        <taxon>Rhabditida</taxon>
        <taxon>Tylenchina</taxon>
        <taxon>Tylenchomorpha</taxon>
        <taxon>Aphelenchoidea</taxon>
        <taxon>Aphelenchoididae</taxon>
        <taxon>Bursaphelenchus</taxon>
    </lineage>
</organism>
<keyword evidence="4" id="KW-0272">Extracellular matrix</keyword>
<name>A0A811KQL6_BURXY</name>
<dbReference type="InterPro" id="IPR013151">
    <property type="entry name" value="Immunoglobulin_dom"/>
</dbReference>
<evidence type="ECO:0000256" key="5">
    <source>
        <dbReference type="ARBA" id="ARBA00022729"/>
    </source>
</evidence>
<dbReference type="FunFam" id="2.10.25.10:FF:000552">
    <property type="entry name" value="Basement membrane proteoglycan"/>
    <property type="match status" value="1"/>
</dbReference>
<comment type="subcellular location">
    <subcellularLocation>
        <location evidence="2">Membrane</location>
        <topology evidence="2">Single-pass type I membrane protein</topology>
    </subcellularLocation>
    <subcellularLocation>
        <location evidence="1">Secreted</location>
        <location evidence="1">Extracellular space</location>
        <location evidence="1">Extracellular matrix</location>
        <location evidence="1">Basement membrane</location>
    </subcellularLocation>
</comment>
<dbReference type="Proteomes" id="UP000659654">
    <property type="component" value="Unassembled WGS sequence"/>
</dbReference>
<reference evidence="18" key="1">
    <citation type="submission" date="2020-09" db="EMBL/GenBank/DDBJ databases">
        <authorList>
            <person name="Kikuchi T."/>
        </authorList>
    </citation>
    <scope>NUCLEOTIDE SEQUENCE</scope>
    <source>
        <strain evidence="18">Ka4C1</strain>
    </source>
</reference>
<feature type="domain" description="Ig-like" evidence="16">
    <location>
        <begin position="834"/>
        <end position="915"/>
    </location>
</feature>
<keyword evidence="12" id="KW-0393">Immunoglobulin domain</keyword>
<proteinExistence type="predicted"/>
<dbReference type="GO" id="GO:0050839">
    <property type="term" value="F:cell adhesion molecule binding"/>
    <property type="evidence" value="ECO:0007669"/>
    <property type="project" value="TreeGrafter"/>
</dbReference>
<evidence type="ECO:0000313" key="19">
    <source>
        <dbReference type="Proteomes" id="UP000659654"/>
    </source>
</evidence>
<evidence type="ECO:0000256" key="14">
    <source>
        <dbReference type="SAM" id="MobiDB-lite"/>
    </source>
</evidence>
<dbReference type="SMART" id="SM00281">
    <property type="entry name" value="LamB"/>
    <property type="match status" value="1"/>
</dbReference>
<feature type="domain" description="Ig-like" evidence="16">
    <location>
        <begin position="925"/>
        <end position="1004"/>
    </location>
</feature>
<dbReference type="Gene3D" id="2.60.40.10">
    <property type="entry name" value="Immunoglobulins"/>
    <property type="match status" value="12"/>
</dbReference>
<dbReference type="InterPro" id="IPR013783">
    <property type="entry name" value="Ig-like_fold"/>
</dbReference>
<dbReference type="GO" id="GO:0005886">
    <property type="term" value="C:plasma membrane"/>
    <property type="evidence" value="ECO:0007669"/>
    <property type="project" value="TreeGrafter"/>
</dbReference>
<dbReference type="InterPro" id="IPR051275">
    <property type="entry name" value="Cell_adhesion_signaling"/>
</dbReference>
<dbReference type="Pfam" id="PF13895">
    <property type="entry name" value="Ig_2"/>
    <property type="match status" value="1"/>
</dbReference>
<evidence type="ECO:0000256" key="6">
    <source>
        <dbReference type="ARBA" id="ARBA00022737"/>
    </source>
</evidence>
<dbReference type="Pfam" id="PF00047">
    <property type="entry name" value="ig"/>
    <property type="match status" value="1"/>
</dbReference>
<keyword evidence="10" id="KW-0325">Glycoprotein</keyword>
<comment type="caution">
    <text evidence="13">Lacks conserved residue(s) required for the propagation of feature annotation.</text>
</comment>
<evidence type="ECO:0000256" key="8">
    <source>
        <dbReference type="ARBA" id="ARBA00023136"/>
    </source>
</evidence>
<feature type="domain" description="Laminin EGF-like" evidence="15">
    <location>
        <begin position="364"/>
        <end position="413"/>
    </location>
</feature>
<keyword evidence="19" id="KW-1185">Reference proteome</keyword>
<dbReference type="InterPro" id="IPR003598">
    <property type="entry name" value="Ig_sub2"/>
</dbReference>
<evidence type="ECO:0000256" key="10">
    <source>
        <dbReference type="ARBA" id="ARBA00023180"/>
    </source>
</evidence>
<sequence length="1747" mass="189859">MCIDVKSQRPNPTIALGLGDVNWQIAVERDTQEGYALEVEQCACPPGYTGLSCEDCAPGYERSGQGPYLGTCVPIRERPRPQVTCGPGAVQQTSYDRCECKPNVVGPNCDRCAPNTFGLSPQNPQGCNRCWCAGVTGNCDASSFRRAQVEVDYQRGAQDQIPVQTNDIESPFQPSVQPRVTGSSIAFDGFSEARGQPLYWKLPAKFTGDKVTSYGGKIEYTSRCSGSGEPTPDAAVIIRGNNVVLHHQSRQPQTADVEHRVSIPITEQSFTRADGQPASREDLLMALADVDDVLVKSTCVQDTTNSELHRVSVEYAEPYGTGSQAIEVEQCQCPIGYVGPSCEDCAPGYARVQGGPYLGLCQKCECNGHASQCDSQYGTCLNCQHNTEGDHCERCAPGFVGDARRGTPHDCQPEQTRPPCQCYNHSPRGCDSFGRCLLCEHNTEGYHCETCKKGFYGDATRGSPYDCTPCPCPGASDCFLDNAGQVQCRNCPAGYAGRLCDECAPGYTRSQQSGGRDCEPIGRVEPDRVHFVDNPAVPLRVEILAPKHLVIHEGQRAKWTCQVVGHKPENVDVTWTKVGEGELPPHVRVHNTNQIVIDQVRNSDQGQYRCIGTSKIDGTFASDDATLQISRPPALPASPSTGPIPQPVVTPPQQTVNQHQSATFTCLVPGFADCEVVWHFNEINGPLPPGVHRRGNQIFIPQAEQHHVGNYICTVRNQYGQGISNPGHLDVNKPDMRPIADPPVQTVSINDPARFRCWVPGHPDAKISWRPEQGSALPEGVEERDGILNILHAQNHHAQRYICSASDPSNPSRGPVDANPVQLVIKAPDAPVAPQVDPLHQEVPKGSPARFRCWVPGKPDAQVKWSAHGGGALPEGAVDRDGVLEFPSVDDHHAGGYICSVFNPETGQPIDSPIARLGIKQPLKPQVDPREQTVPEGNPARIRCWVDGVPNALLRWNVKGGRPLPAGARDDGRGNLHIDRVSQAHATDYECTAYDPVDRTPTVSEPANIQLQHFEPPVIAEQGRPPRPVATPPVITVKRGDPARFHCDPNSDIPAEVHWGFGSANGPLQGDAHQSGDDIIINAADDSNAGEYYCQATNKFGSGQAEPVKLVIIEDEAAVPPTARVEPKVWNGEPGETHQFKCIVTGEPHPTIQWTGPGGSSLPEGVVDLGEGVLEISKAKKSLHDGDYTCTATNEHGQASDKGTANINPSIKIIIDNPKTETPLGPRIILTVGEPLEIRCTAHGEPDPDVEWLHDPGPERGDLPDDYVPITISEQFIRHPNIGLGNAGRYTCKGSNQFSTVTKDIYVEVVEATARTTVAIIGGSNQFFPTSQPAQILCTATGASLVDKIEWTRVDGGLPEGVEAHNEPGLLHFDSFRDSDAGEYECRAYRKDELIASSTVHVYSDHRAPTDVAHVEISAPSVRVVNKGDSIVLDCLVHGGHDSELKYRWSLARGGSVIRQLGEEAQLTIKAADPTNDYGIYRCEVDNDEGDTLGSAQAAVSVGYDASTNPEEAKFEEESEAVLICPVFTVPGATVTWYKHSGELPEDAVQNGNKLTIPLFTEDTAGLYTCTVQYGQSTVEGYVNAKIFVPDTTIQVVLNVSSESVREGDRVWLDCVVTGDPTAKIEFSKIDADALPAGAQVTGNRLLFTSVTPDDAGKYQCRAHITGGFLDTSALLSVEAAKRKRKRLSRQQRRRLLAKRRRHRRRHSEDEHAAVPRHHDESMPHSVFGRWFHSRQFIRLPPPVLPG</sequence>
<protein>
    <submittedName>
        <fullName evidence="18">(pine wood nematode) hypothetical protein</fullName>
    </submittedName>
</protein>
<dbReference type="InterPro" id="IPR000742">
    <property type="entry name" value="EGF"/>
</dbReference>
<dbReference type="GO" id="GO:0098609">
    <property type="term" value="P:cell-cell adhesion"/>
    <property type="evidence" value="ECO:0007669"/>
    <property type="project" value="TreeGrafter"/>
</dbReference>
<dbReference type="Pfam" id="PF24973">
    <property type="entry name" value="EGF_LMN_ATRN"/>
    <property type="match status" value="2"/>
</dbReference>
<dbReference type="PROSITE" id="PS51115">
    <property type="entry name" value="LAMININ_IVA"/>
    <property type="match status" value="1"/>
</dbReference>
<evidence type="ECO:0000313" key="18">
    <source>
        <dbReference type="EMBL" id="CAD5218063.1"/>
    </source>
</evidence>
<dbReference type="InterPro" id="IPR003599">
    <property type="entry name" value="Ig_sub"/>
</dbReference>
<feature type="domain" description="Ig-like" evidence="16">
    <location>
        <begin position="1316"/>
        <end position="1396"/>
    </location>
</feature>
<dbReference type="EMBL" id="CAJFCV020000002">
    <property type="protein sequence ID" value="CAG9102607.1"/>
    <property type="molecule type" value="Genomic_DNA"/>
</dbReference>
<dbReference type="GO" id="GO:0030154">
    <property type="term" value="P:cell differentiation"/>
    <property type="evidence" value="ECO:0007669"/>
    <property type="project" value="UniProtKB-ARBA"/>
</dbReference>
<dbReference type="SMART" id="SM00408">
    <property type="entry name" value="IGc2"/>
    <property type="match status" value="12"/>
</dbReference>
<dbReference type="InterPro" id="IPR036179">
    <property type="entry name" value="Ig-like_dom_sf"/>
</dbReference>
<feature type="domain" description="Ig-like" evidence="16">
    <location>
        <begin position="734"/>
        <end position="822"/>
    </location>
</feature>
<comment type="caution">
    <text evidence="18">The sequence shown here is derived from an EMBL/GenBank/DDBJ whole genome shotgun (WGS) entry which is preliminary data.</text>
</comment>
<dbReference type="Gene3D" id="2.10.25.10">
    <property type="entry name" value="Laminin"/>
    <property type="match status" value="4"/>
</dbReference>
<feature type="domain" description="Laminin EGF-like" evidence="15">
    <location>
        <begin position="420"/>
        <end position="469"/>
    </location>
</feature>
<keyword evidence="6" id="KW-0677">Repeat</keyword>
<feature type="disulfide bond" evidence="13">
    <location>
        <begin position="383"/>
        <end position="392"/>
    </location>
</feature>
<feature type="domain" description="Ig-like" evidence="16">
    <location>
        <begin position="1026"/>
        <end position="1111"/>
    </location>
</feature>
<dbReference type="InterPro" id="IPR013098">
    <property type="entry name" value="Ig_I-set"/>
</dbReference>
<feature type="disulfide bond" evidence="13">
    <location>
        <begin position="439"/>
        <end position="448"/>
    </location>
</feature>
<dbReference type="PROSITE" id="PS01248">
    <property type="entry name" value="EGF_LAM_1"/>
    <property type="match status" value="2"/>
</dbReference>
<evidence type="ECO:0000256" key="9">
    <source>
        <dbReference type="ARBA" id="ARBA00023157"/>
    </source>
</evidence>
<evidence type="ECO:0000259" key="16">
    <source>
        <dbReference type="PROSITE" id="PS50835"/>
    </source>
</evidence>
<dbReference type="InterPro" id="IPR000034">
    <property type="entry name" value="Laminin_IV"/>
</dbReference>
<feature type="compositionally biased region" description="Basic and acidic residues" evidence="14">
    <location>
        <begin position="1707"/>
        <end position="1721"/>
    </location>
</feature>
<evidence type="ECO:0000256" key="11">
    <source>
        <dbReference type="ARBA" id="ARBA00023292"/>
    </source>
</evidence>
<dbReference type="PROSITE" id="PS50027">
    <property type="entry name" value="EGF_LAM_2"/>
    <property type="match status" value="3"/>
</dbReference>
<dbReference type="CDD" id="cd00055">
    <property type="entry name" value="EGF_Lam"/>
    <property type="match status" value="6"/>
</dbReference>
<evidence type="ECO:0000259" key="15">
    <source>
        <dbReference type="PROSITE" id="PS50027"/>
    </source>
</evidence>
<feature type="domain" description="Ig-like" evidence="16">
    <location>
        <begin position="1409"/>
        <end position="1501"/>
    </location>
</feature>
<feature type="domain" description="Ig-like" evidence="16">
    <location>
        <begin position="1590"/>
        <end position="1677"/>
    </location>
</feature>
<keyword evidence="7" id="KW-0084">Basement membrane</keyword>
<feature type="domain" description="Laminin IV type A" evidence="17">
    <location>
        <begin position="158"/>
        <end position="330"/>
    </location>
</feature>
<evidence type="ECO:0000259" key="17">
    <source>
        <dbReference type="PROSITE" id="PS51115"/>
    </source>
</evidence>